<evidence type="ECO:0000256" key="8">
    <source>
        <dbReference type="ARBA" id="ARBA00032437"/>
    </source>
</evidence>
<evidence type="ECO:0000256" key="10">
    <source>
        <dbReference type="SAM" id="Coils"/>
    </source>
</evidence>
<accession>A0AAN8RZI8</accession>
<evidence type="ECO:0000256" key="3">
    <source>
        <dbReference type="ARBA" id="ARBA00017951"/>
    </source>
</evidence>
<evidence type="ECO:0000256" key="11">
    <source>
        <dbReference type="SAM" id="Phobius"/>
    </source>
</evidence>
<comment type="subcellular location">
    <subcellularLocation>
        <location evidence="1">Endoplasmic reticulum membrane</location>
        <topology evidence="1">Multi-pass membrane protein</topology>
    </subcellularLocation>
</comment>
<dbReference type="Pfam" id="PF04420">
    <property type="entry name" value="CHD5"/>
    <property type="match status" value="1"/>
</dbReference>
<feature type="transmembrane region" description="Helical" evidence="11">
    <location>
        <begin position="130"/>
        <end position="149"/>
    </location>
</feature>
<dbReference type="GO" id="GO:0071816">
    <property type="term" value="P:tail-anchored membrane protein insertion into ER membrane"/>
    <property type="evidence" value="ECO:0007669"/>
    <property type="project" value="InterPro"/>
</dbReference>
<evidence type="ECO:0000256" key="1">
    <source>
        <dbReference type="ARBA" id="ARBA00004477"/>
    </source>
</evidence>
<keyword evidence="5" id="KW-0256">Endoplasmic reticulum</keyword>
<evidence type="ECO:0000256" key="6">
    <source>
        <dbReference type="ARBA" id="ARBA00022989"/>
    </source>
</evidence>
<dbReference type="PANTHER" id="PTHR42650">
    <property type="entry name" value="TAIL-ANCHORED PROTEIN INSERTION RECEPTOR WRB"/>
    <property type="match status" value="1"/>
</dbReference>
<sequence>MSLFITLTAITFIDAYKSRIISLILKFLQHDPKITSLASELKEMEKELSTIPIVNEFAKHVKLQRKINKLRDERNTLVKNKAYRIMKIKYVVATATYLIVLGSLLTLIWLHRSESVAKLPPEWLWPFSSLFDWSYYMPGSITVPCWIAISSSATKTLARHF</sequence>
<keyword evidence="10" id="KW-0175">Coiled coil</keyword>
<evidence type="ECO:0000313" key="13">
    <source>
        <dbReference type="Proteomes" id="UP001372834"/>
    </source>
</evidence>
<dbReference type="GO" id="GO:0043495">
    <property type="term" value="F:protein-membrane adaptor activity"/>
    <property type="evidence" value="ECO:0007669"/>
    <property type="project" value="TreeGrafter"/>
</dbReference>
<name>A0AAN8RZI8_POLSC</name>
<feature type="coiled-coil region" evidence="10">
    <location>
        <begin position="53"/>
        <end position="80"/>
    </location>
</feature>
<reference evidence="12 13" key="1">
    <citation type="submission" date="2023-10" db="EMBL/GenBank/DDBJ databases">
        <title>Genomes of two closely related lineages of the louse Polyplax serrata with different host specificities.</title>
        <authorList>
            <person name="Martinu J."/>
            <person name="Tarabai H."/>
            <person name="Stefka J."/>
            <person name="Hypsa V."/>
        </authorList>
    </citation>
    <scope>NUCLEOTIDE SEQUENCE [LARGE SCALE GENOMIC DNA]</scope>
    <source>
        <strain evidence="12">HR10_N</strain>
    </source>
</reference>
<dbReference type="GO" id="GO:0005789">
    <property type="term" value="C:endoplasmic reticulum membrane"/>
    <property type="evidence" value="ECO:0007669"/>
    <property type="project" value="UniProtKB-SubCell"/>
</dbReference>
<evidence type="ECO:0000256" key="5">
    <source>
        <dbReference type="ARBA" id="ARBA00022824"/>
    </source>
</evidence>
<evidence type="ECO:0000256" key="9">
    <source>
        <dbReference type="ARBA" id="ARBA00033006"/>
    </source>
</evidence>
<proteinExistence type="inferred from homology"/>
<keyword evidence="7 11" id="KW-0472">Membrane</keyword>
<dbReference type="GO" id="GO:0043529">
    <property type="term" value="C:GET complex"/>
    <property type="evidence" value="ECO:0007669"/>
    <property type="project" value="TreeGrafter"/>
</dbReference>
<keyword evidence="6 11" id="KW-1133">Transmembrane helix</keyword>
<evidence type="ECO:0000256" key="4">
    <source>
        <dbReference type="ARBA" id="ARBA00022692"/>
    </source>
</evidence>
<organism evidence="12 13">
    <name type="scientific">Polyplax serrata</name>
    <name type="common">Common mouse louse</name>
    <dbReference type="NCBI Taxonomy" id="468196"/>
    <lineage>
        <taxon>Eukaryota</taxon>
        <taxon>Metazoa</taxon>
        <taxon>Ecdysozoa</taxon>
        <taxon>Arthropoda</taxon>
        <taxon>Hexapoda</taxon>
        <taxon>Insecta</taxon>
        <taxon>Pterygota</taxon>
        <taxon>Neoptera</taxon>
        <taxon>Paraneoptera</taxon>
        <taxon>Psocodea</taxon>
        <taxon>Troctomorpha</taxon>
        <taxon>Phthiraptera</taxon>
        <taxon>Anoplura</taxon>
        <taxon>Polyplacidae</taxon>
        <taxon>Polyplax</taxon>
    </lineage>
</organism>
<dbReference type="AlphaFoldDB" id="A0AAN8RZI8"/>
<evidence type="ECO:0000256" key="2">
    <source>
        <dbReference type="ARBA" id="ARBA00010799"/>
    </source>
</evidence>
<dbReference type="PANTHER" id="PTHR42650:SF1">
    <property type="entry name" value="GUIDED ENTRY OF TAIL-ANCHORED PROTEINS FACTOR 1"/>
    <property type="match status" value="1"/>
</dbReference>
<dbReference type="EMBL" id="JAWJWE010000039">
    <property type="protein sequence ID" value="KAK6620565.1"/>
    <property type="molecule type" value="Genomic_DNA"/>
</dbReference>
<dbReference type="Gene3D" id="1.10.287.660">
    <property type="entry name" value="Helix hairpin bin"/>
    <property type="match status" value="1"/>
</dbReference>
<dbReference type="InterPro" id="IPR028945">
    <property type="entry name" value="Get1"/>
</dbReference>
<comment type="caution">
    <text evidence="12">The sequence shown here is derived from an EMBL/GenBank/DDBJ whole genome shotgun (WGS) entry which is preliminary data.</text>
</comment>
<dbReference type="InterPro" id="IPR029012">
    <property type="entry name" value="Helix_hairpin_bin_sf"/>
</dbReference>
<protein>
    <recommendedName>
        <fullName evidence="3">Guided entry of tail-anchored proteins factor 1</fullName>
    </recommendedName>
    <alternativeName>
        <fullName evidence="8">Tail-anchored protein insertion receptor WRB</fullName>
    </alternativeName>
    <alternativeName>
        <fullName evidence="9">Tryptophan-rich basic protein</fullName>
    </alternativeName>
</protein>
<evidence type="ECO:0000256" key="7">
    <source>
        <dbReference type="ARBA" id="ARBA00023136"/>
    </source>
</evidence>
<dbReference type="Proteomes" id="UP001372834">
    <property type="component" value="Unassembled WGS sequence"/>
</dbReference>
<gene>
    <name evidence="12" type="ORF">RUM43_010857</name>
</gene>
<comment type="similarity">
    <text evidence="2">Belongs to the WRB/GET1 family.</text>
</comment>
<keyword evidence="4 11" id="KW-0812">Transmembrane</keyword>
<evidence type="ECO:0000313" key="12">
    <source>
        <dbReference type="EMBL" id="KAK6620565.1"/>
    </source>
</evidence>
<feature type="transmembrane region" description="Helical" evidence="11">
    <location>
        <begin position="90"/>
        <end position="110"/>
    </location>
</feature>